<comment type="subcellular location">
    <subcellularLocation>
        <location evidence="1">Endoplasmic reticulum membrane</location>
        <topology evidence="1">Single-pass membrane protein</topology>
    </subcellularLocation>
</comment>
<dbReference type="InterPro" id="IPR026051">
    <property type="entry name" value="ALG1-like"/>
</dbReference>
<name>A0A1G4KIU3_9SACH</name>
<evidence type="ECO:0000256" key="14">
    <source>
        <dbReference type="ARBA" id="ARBA00031434"/>
    </source>
</evidence>
<keyword evidence="7 18" id="KW-0812">Transmembrane</keyword>
<keyword evidence="10 18" id="KW-1133">Transmembrane helix</keyword>
<evidence type="ECO:0000256" key="15">
    <source>
        <dbReference type="ARBA" id="ARBA00031566"/>
    </source>
</evidence>
<dbReference type="SUPFAM" id="SSF53756">
    <property type="entry name" value="UDP-Glycosyltransferase/glycogen phosphorylase"/>
    <property type="match status" value="1"/>
</dbReference>
<evidence type="ECO:0000313" key="20">
    <source>
        <dbReference type="EMBL" id="SCV04399.1"/>
    </source>
</evidence>
<evidence type="ECO:0000256" key="9">
    <source>
        <dbReference type="ARBA" id="ARBA00022968"/>
    </source>
</evidence>
<dbReference type="GO" id="GO:0004578">
    <property type="term" value="F:chitobiosyldiphosphodolichol beta-mannosyltransferase activity"/>
    <property type="evidence" value="ECO:0007669"/>
    <property type="project" value="UniProtKB-EC"/>
</dbReference>
<dbReference type="Gene3D" id="3.40.50.2000">
    <property type="entry name" value="Glycogen Phosphorylase B"/>
    <property type="match status" value="1"/>
</dbReference>
<comment type="pathway">
    <text evidence="2">Protein modification; protein glycosylation.</text>
</comment>
<dbReference type="GO" id="GO:0005789">
    <property type="term" value="C:endoplasmic reticulum membrane"/>
    <property type="evidence" value="ECO:0007669"/>
    <property type="project" value="UniProtKB-SubCell"/>
</dbReference>
<feature type="domain" description="Glycosyl transferase family 1" evidence="19">
    <location>
        <begin position="262"/>
        <end position="421"/>
    </location>
</feature>
<dbReference type="OrthoDB" id="614844at2759"/>
<organism evidence="20 21">
    <name type="scientific">Lachancea nothofagi CBS 11611</name>
    <dbReference type="NCBI Taxonomy" id="1266666"/>
    <lineage>
        <taxon>Eukaryota</taxon>
        <taxon>Fungi</taxon>
        <taxon>Dikarya</taxon>
        <taxon>Ascomycota</taxon>
        <taxon>Saccharomycotina</taxon>
        <taxon>Saccharomycetes</taxon>
        <taxon>Saccharomycetales</taxon>
        <taxon>Saccharomycetaceae</taxon>
        <taxon>Lachancea</taxon>
    </lineage>
</organism>
<evidence type="ECO:0000256" key="4">
    <source>
        <dbReference type="ARBA" id="ARBA00015841"/>
    </source>
</evidence>
<feature type="transmembrane region" description="Helical" evidence="18">
    <location>
        <begin position="178"/>
        <end position="198"/>
    </location>
</feature>
<evidence type="ECO:0000259" key="19">
    <source>
        <dbReference type="Pfam" id="PF00534"/>
    </source>
</evidence>
<dbReference type="Proteomes" id="UP000189911">
    <property type="component" value="Chromosome G"/>
</dbReference>
<dbReference type="PANTHER" id="PTHR13036">
    <property type="entry name" value="BETA1,4 MANNOSYLTRANSFERASE"/>
    <property type="match status" value="1"/>
</dbReference>
<evidence type="ECO:0000256" key="1">
    <source>
        <dbReference type="ARBA" id="ARBA00004389"/>
    </source>
</evidence>
<keyword evidence="11 18" id="KW-0472">Membrane</keyword>
<evidence type="ECO:0000256" key="2">
    <source>
        <dbReference type="ARBA" id="ARBA00004922"/>
    </source>
</evidence>
<keyword evidence="8" id="KW-0256">Endoplasmic reticulum</keyword>
<reference evidence="21" key="1">
    <citation type="submission" date="2016-03" db="EMBL/GenBank/DDBJ databases">
        <authorList>
            <person name="Devillers Hugo."/>
        </authorList>
    </citation>
    <scope>NUCLEOTIDE SEQUENCE [LARGE SCALE GENOMIC DNA]</scope>
</reference>
<keyword evidence="5" id="KW-0328">Glycosyltransferase</keyword>
<proteinExistence type="predicted"/>
<keyword evidence="21" id="KW-1185">Reference proteome</keyword>
<evidence type="ECO:0000256" key="10">
    <source>
        <dbReference type="ARBA" id="ARBA00022989"/>
    </source>
</evidence>
<evidence type="ECO:0000256" key="12">
    <source>
        <dbReference type="ARBA" id="ARBA00024899"/>
    </source>
</evidence>
<dbReference type="Pfam" id="PF00534">
    <property type="entry name" value="Glycos_transf_1"/>
    <property type="match status" value="1"/>
</dbReference>
<evidence type="ECO:0000256" key="18">
    <source>
        <dbReference type="SAM" id="Phobius"/>
    </source>
</evidence>
<dbReference type="EMBL" id="LT598453">
    <property type="protein sequence ID" value="SCV04399.1"/>
    <property type="molecule type" value="Genomic_DNA"/>
</dbReference>
<evidence type="ECO:0000256" key="17">
    <source>
        <dbReference type="ARBA" id="ARBA00045071"/>
    </source>
</evidence>
<evidence type="ECO:0000256" key="6">
    <source>
        <dbReference type="ARBA" id="ARBA00022679"/>
    </source>
</evidence>
<comment type="catalytic activity">
    <reaction evidence="17">
        <text>an N,N'-diacetylchitobiosyl-diphospho-di-trans,poly-cis-dolichol + GDP-alpha-D-mannose = a beta-D-Man-(1-&gt;4)-beta-D-GlcNAc-(1-&gt;4)-alpha-D-GlcNAc-diphospho-di-trans,poly-cis-dolichol + GDP + H(+)</text>
        <dbReference type="Rhea" id="RHEA:13865"/>
        <dbReference type="Rhea" id="RHEA-COMP:19510"/>
        <dbReference type="Rhea" id="RHEA-COMP:19511"/>
        <dbReference type="ChEBI" id="CHEBI:15378"/>
        <dbReference type="ChEBI" id="CHEBI:57269"/>
        <dbReference type="ChEBI" id="CHEBI:57527"/>
        <dbReference type="ChEBI" id="CHEBI:58189"/>
        <dbReference type="ChEBI" id="CHEBI:58472"/>
        <dbReference type="EC" id="2.4.1.142"/>
    </reaction>
    <physiologicalReaction direction="left-to-right" evidence="17">
        <dbReference type="Rhea" id="RHEA:13866"/>
    </physiologicalReaction>
</comment>
<evidence type="ECO:0000256" key="3">
    <source>
        <dbReference type="ARBA" id="ARBA00012611"/>
    </source>
</evidence>
<comment type="function">
    <text evidence="12">Participates in the formation of the lipid-linked precursor oligosaccharide for N-glycosylation. Involved in assembling the dolichol-pyrophosphate-GlcNAc(2)-Man(5) intermediate on the cytoplasmic surface of the ER.</text>
</comment>
<feature type="transmembrane region" description="Helical" evidence="18">
    <location>
        <begin position="12"/>
        <end position="32"/>
    </location>
</feature>
<dbReference type="InterPro" id="IPR001296">
    <property type="entry name" value="Glyco_trans_1"/>
</dbReference>
<gene>
    <name evidence="20" type="ORF">LANO_0G09956G</name>
</gene>
<evidence type="ECO:0000256" key="11">
    <source>
        <dbReference type="ARBA" id="ARBA00023136"/>
    </source>
</evidence>
<keyword evidence="6" id="KW-0808">Transferase</keyword>
<evidence type="ECO:0000256" key="7">
    <source>
        <dbReference type="ARBA" id="ARBA00022692"/>
    </source>
</evidence>
<evidence type="ECO:0000256" key="13">
    <source>
        <dbReference type="ARBA" id="ARBA00030745"/>
    </source>
</evidence>
<dbReference type="PANTHER" id="PTHR13036:SF0">
    <property type="entry name" value="CHITOBIOSYLDIPHOSPHODOLICHOL BETA-MANNOSYLTRANSFERASE"/>
    <property type="match status" value="1"/>
</dbReference>
<evidence type="ECO:0000256" key="5">
    <source>
        <dbReference type="ARBA" id="ARBA00022676"/>
    </source>
</evidence>
<dbReference type="AlphaFoldDB" id="A0A1G4KIU3"/>
<accession>A0A1G4KIU3</accession>
<keyword evidence="9" id="KW-0735">Signal-anchor</keyword>
<dbReference type="EC" id="2.4.1.142" evidence="3"/>
<dbReference type="FunFam" id="3.40.50.2000:FF:000216">
    <property type="entry name" value="Chitobiosyldiphosphodolichol beta-mannosyltransferase"/>
    <property type="match status" value="1"/>
</dbReference>
<sequence>MLESVNSFVLWLLALYVFIPVVCYVVVPFLFYGDRTLKKRIIICVLGDIGHSPRMCYHARSFSDQGWQVEFCGYLEEQPPLDILENPRITIHQLPAYRASGKARSFLVTAACKVSVQIVAITKLLWKLRGSDYFLLQNPPSIPILPIAAVYCTIFRSKLIIDWHNFGYSILQLKLHSFWHPLVLISFGVEYLFAKFATYNLTVTKAMKSYLVDKFGLSAQRVTVLYDRPAAQFRPFTGDRQEALRDDFVRSYIPQGFDTSRGDRILVTSTSFTPDEDLSILIGALKIYENSYRKFDQSLPKILCFITGKGPLKQHFIEKVKEEEWSCVHIEFAWLSTEDYPRLLQLCDFGVSLHTSSSGLDLPMKILDMFGSGLPVVAYNYPVLDELVQHNVNGLKFLDRRELHEALIFLMKDKQVNEVLKAGALAESRNRWQGSWEKSMEELSLIRR</sequence>
<evidence type="ECO:0000256" key="16">
    <source>
        <dbReference type="ARBA" id="ARBA00033088"/>
    </source>
</evidence>
<evidence type="ECO:0000313" key="21">
    <source>
        <dbReference type="Proteomes" id="UP000189911"/>
    </source>
</evidence>
<dbReference type="UniPathway" id="UPA00378"/>
<protein>
    <recommendedName>
        <fullName evidence="4">Chitobiosyldiphosphodolichol beta-mannosyltransferase</fullName>
        <ecNumber evidence="3">2.4.1.142</ecNumber>
    </recommendedName>
    <alternativeName>
        <fullName evidence="13">Asparagine-linked glycosylation protein 1</fullName>
    </alternativeName>
    <alternativeName>
        <fullName evidence="15">Beta-1,4-mannosyltransferase</fullName>
    </alternativeName>
    <alternativeName>
        <fullName evidence="16">GDP-Man:GlcNAc2-PP-dolichol mannosyltransferase</fullName>
    </alternativeName>
    <alternativeName>
        <fullName evidence="14">GDP-mannose-dolichol diphosphochitobiose mannosyltransferase</fullName>
    </alternativeName>
</protein>
<evidence type="ECO:0000256" key="8">
    <source>
        <dbReference type="ARBA" id="ARBA00022824"/>
    </source>
</evidence>